<dbReference type="InterPro" id="IPR003265">
    <property type="entry name" value="HhH-GPD_domain"/>
</dbReference>
<comment type="function">
    <text evidence="2">Adenine glycosylase active on G-A mispairs. MutY also corrects error-prone DNA synthesis past GO lesions which are due to the oxidatively damaged form of guanine: 7,8-dihydro-8-oxoguanine (8-oxo-dGTP).</text>
</comment>
<dbReference type="EC" id="3.2.2.31" evidence="4 14"/>
<evidence type="ECO:0000256" key="6">
    <source>
        <dbReference type="ARBA" id="ARBA00022485"/>
    </source>
</evidence>
<evidence type="ECO:0000256" key="9">
    <source>
        <dbReference type="ARBA" id="ARBA00022801"/>
    </source>
</evidence>
<evidence type="ECO:0000256" key="7">
    <source>
        <dbReference type="ARBA" id="ARBA00022723"/>
    </source>
</evidence>
<dbReference type="GO" id="GO:0051539">
    <property type="term" value="F:4 iron, 4 sulfur cluster binding"/>
    <property type="evidence" value="ECO:0007669"/>
    <property type="project" value="UniProtKB-UniRule"/>
</dbReference>
<keyword evidence="8 14" id="KW-0227">DNA damage</keyword>
<dbReference type="NCBIfam" id="TIGR01084">
    <property type="entry name" value="mutY"/>
    <property type="match status" value="1"/>
</dbReference>
<keyword evidence="13 14" id="KW-0326">Glycosidase</keyword>
<keyword evidence="10 14" id="KW-0408">Iron</keyword>
<dbReference type="FunFam" id="1.10.340.30:FF:000002">
    <property type="entry name" value="Adenine DNA glycosylase"/>
    <property type="match status" value="1"/>
</dbReference>
<dbReference type="PANTHER" id="PTHR42944:SF1">
    <property type="entry name" value="ADENINE DNA GLYCOSYLASE"/>
    <property type="match status" value="1"/>
</dbReference>
<dbReference type="Pfam" id="PF00633">
    <property type="entry name" value="HHH"/>
    <property type="match status" value="1"/>
</dbReference>
<feature type="domain" description="HhH-GPD" evidence="15">
    <location>
        <begin position="34"/>
        <end position="184"/>
    </location>
</feature>
<dbReference type="InterPro" id="IPR000445">
    <property type="entry name" value="HhH_motif"/>
</dbReference>
<dbReference type="GO" id="GO:0000701">
    <property type="term" value="F:purine-specific mismatch base pair DNA N-glycosylase activity"/>
    <property type="evidence" value="ECO:0007669"/>
    <property type="project" value="UniProtKB-EC"/>
</dbReference>
<comment type="caution">
    <text evidence="16">The sequence shown here is derived from an EMBL/GenBank/DDBJ whole genome shotgun (WGS) entry which is preliminary data.</text>
</comment>
<dbReference type="GO" id="GO:0034039">
    <property type="term" value="F:8-oxo-7,8-dihydroguanine DNA N-glycosylase activity"/>
    <property type="evidence" value="ECO:0007669"/>
    <property type="project" value="TreeGrafter"/>
</dbReference>
<dbReference type="InterPro" id="IPR004035">
    <property type="entry name" value="Endouclease-III_FeS-bd_BS"/>
</dbReference>
<evidence type="ECO:0000256" key="11">
    <source>
        <dbReference type="ARBA" id="ARBA00023014"/>
    </source>
</evidence>
<evidence type="ECO:0000256" key="4">
    <source>
        <dbReference type="ARBA" id="ARBA00012045"/>
    </source>
</evidence>
<comment type="cofactor">
    <cofactor evidence="14">
        <name>[4Fe-4S] cluster</name>
        <dbReference type="ChEBI" id="CHEBI:49883"/>
    </cofactor>
    <text evidence="14">Binds 1 [4Fe-4S] cluster.</text>
</comment>
<comment type="catalytic activity">
    <reaction evidence="1 14">
        <text>Hydrolyzes free adenine bases from 7,8-dihydro-8-oxoguanine:adenine mismatched double-stranded DNA, leaving an apurinic site.</text>
        <dbReference type="EC" id="3.2.2.31"/>
    </reaction>
</comment>
<reference evidence="16 17" key="1">
    <citation type="submission" date="2020-08" db="EMBL/GenBank/DDBJ databases">
        <title>Genomic Encyclopedia of Type Strains, Phase IV (KMG-IV): sequencing the most valuable type-strain genomes for metagenomic binning, comparative biology and taxonomic classification.</title>
        <authorList>
            <person name="Goeker M."/>
        </authorList>
    </citation>
    <scope>NUCLEOTIDE SEQUENCE [LARGE SCALE GENOMIC DNA]</scope>
    <source>
        <strain evidence="16 17">DSM 26963</strain>
    </source>
</reference>
<dbReference type="SMART" id="SM00525">
    <property type="entry name" value="FES"/>
    <property type="match status" value="1"/>
</dbReference>
<dbReference type="PROSITE" id="PS01155">
    <property type="entry name" value="ENDONUCLEASE_III_2"/>
    <property type="match status" value="1"/>
</dbReference>
<keyword evidence="6" id="KW-0004">4Fe-4S</keyword>
<dbReference type="Pfam" id="PF00730">
    <property type="entry name" value="HhH-GPD"/>
    <property type="match status" value="1"/>
</dbReference>
<dbReference type="InterPro" id="IPR044298">
    <property type="entry name" value="MIG/MutY"/>
</dbReference>
<dbReference type="GO" id="GO:0035485">
    <property type="term" value="F:adenine/guanine mispair binding"/>
    <property type="evidence" value="ECO:0007669"/>
    <property type="project" value="TreeGrafter"/>
</dbReference>
<dbReference type="GO" id="GO:0032357">
    <property type="term" value="F:oxidized purine DNA binding"/>
    <property type="evidence" value="ECO:0007669"/>
    <property type="project" value="TreeGrafter"/>
</dbReference>
<dbReference type="InterPro" id="IPR023170">
    <property type="entry name" value="HhH_base_excis_C"/>
</dbReference>
<dbReference type="InterPro" id="IPR004036">
    <property type="entry name" value="Endonuclease-III-like_CS2"/>
</dbReference>
<evidence type="ECO:0000259" key="15">
    <source>
        <dbReference type="SMART" id="SM00478"/>
    </source>
</evidence>
<keyword evidence="7" id="KW-0479">Metal-binding</keyword>
<proteinExistence type="inferred from homology"/>
<evidence type="ECO:0000256" key="5">
    <source>
        <dbReference type="ARBA" id="ARBA00022023"/>
    </source>
</evidence>
<dbReference type="CDD" id="cd03431">
    <property type="entry name" value="NUDIX_DNA_Glycosylase_C-MutY"/>
    <property type="match status" value="1"/>
</dbReference>
<dbReference type="InterPro" id="IPR005760">
    <property type="entry name" value="A/G_AdeGlyc_MutY"/>
</dbReference>
<name>A0A7W8D1G4_9FIRM</name>
<dbReference type="Gene3D" id="3.90.79.10">
    <property type="entry name" value="Nucleoside Triphosphate Pyrophosphohydrolase"/>
    <property type="match status" value="1"/>
</dbReference>
<gene>
    <name evidence="16" type="ORF">HNQ43_001562</name>
</gene>
<dbReference type="EMBL" id="JACHHD010000016">
    <property type="protein sequence ID" value="MBB5185505.1"/>
    <property type="molecule type" value="Genomic_DNA"/>
</dbReference>
<keyword evidence="12" id="KW-0234">DNA repair</keyword>
<dbReference type="Gene3D" id="1.10.340.30">
    <property type="entry name" value="Hypothetical protein, domain 2"/>
    <property type="match status" value="1"/>
</dbReference>
<evidence type="ECO:0000256" key="3">
    <source>
        <dbReference type="ARBA" id="ARBA00008343"/>
    </source>
</evidence>
<dbReference type="SMART" id="SM00478">
    <property type="entry name" value="ENDO3c"/>
    <property type="match status" value="1"/>
</dbReference>
<dbReference type="Pfam" id="PF14815">
    <property type="entry name" value="NUDIX_4"/>
    <property type="match status" value="1"/>
</dbReference>
<dbReference type="InterPro" id="IPR029119">
    <property type="entry name" value="MutY_C"/>
</dbReference>
<keyword evidence="9 16" id="KW-0378">Hydrolase</keyword>
<sequence length="334" mass="38783">MFQEELLRWYKQNARKLVFRQKKEAYSIWVSEIMAQQTRIEAMLPYYERFIERYPNLKSLAQAEDDDLVKIWQGLGYYNRVRNMKRCAIQCVEQFQGQFPKTKKELCKLPGIGEYTAGAIASIAFDEKVSAVDGNVIRVFSRFYHITDDVSQMSTKKKITELVNASLTEPISDYNQALMELGALVCIPKNPRCAACPIQKECQSYAYGDADSLPVLAKKKPRRVENPTFYIWVCQDKIHLKKRSQKGLLAGLFGFDETLPEAVEEKRSLEPYTHIFSHVEWHMKGIVCFVKEKSEDFYSLSQIHDKVSIPSAFQPFLKQTEKIIKEREKCQKSL</sequence>
<evidence type="ECO:0000313" key="17">
    <source>
        <dbReference type="Proteomes" id="UP000521313"/>
    </source>
</evidence>
<dbReference type="AlphaFoldDB" id="A0A7W8D1G4"/>
<dbReference type="Gene3D" id="1.10.1670.10">
    <property type="entry name" value="Helix-hairpin-Helix base-excision DNA repair enzymes (C-terminal)"/>
    <property type="match status" value="1"/>
</dbReference>
<dbReference type="SUPFAM" id="SSF48150">
    <property type="entry name" value="DNA-glycosylase"/>
    <property type="match status" value="1"/>
</dbReference>
<keyword evidence="11" id="KW-0411">Iron-sulfur</keyword>
<dbReference type="SUPFAM" id="SSF55811">
    <property type="entry name" value="Nudix"/>
    <property type="match status" value="1"/>
</dbReference>
<evidence type="ECO:0000256" key="2">
    <source>
        <dbReference type="ARBA" id="ARBA00002933"/>
    </source>
</evidence>
<organism evidence="16 17">
    <name type="scientific">Faecalicoccus acidiformans</name>
    <dbReference type="NCBI Taxonomy" id="915173"/>
    <lineage>
        <taxon>Bacteria</taxon>
        <taxon>Bacillati</taxon>
        <taxon>Bacillota</taxon>
        <taxon>Erysipelotrichia</taxon>
        <taxon>Erysipelotrichales</taxon>
        <taxon>Erysipelotrichaceae</taxon>
        <taxon>Faecalicoccus</taxon>
    </lineage>
</organism>
<dbReference type="GO" id="GO:0046872">
    <property type="term" value="F:metal ion binding"/>
    <property type="evidence" value="ECO:0007669"/>
    <property type="project" value="UniProtKB-UniRule"/>
</dbReference>
<dbReference type="InterPro" id="IPR011257">
    <property type="entry name" value="DNA_glycosylase"/>
</dbReference>
<dbReference type="GO" id="GO:0006298">
    <property type="term" value="P:mismatch repair"/>
    <property type="evidence" value="ECO:0007669"/>
    <property type="project" value="TreeGrafter"/>
</dbReference>
<accession>A0A7W8D1G4</accession>
<evidence type="ECO:0000256" key="12">
    <source>
        <dbReference type="ARBA" id="ARBA00023204"/>
    </source>
</evidence>
<dbReference type="Proteomes" id="UP000521313">
    <property type="component" value="Unassembled WGS sequence"/>
</dbReference>
<dbReference type="GO" id="GO:0006284">
    <property type="term" value="P:base-excision repair"/>
    <property type="evidence" value="ECO:0007669"/>
    <property type="project" value="UniProtKB-UniRule"/>
</dbReference>
<dbReference type="PROSITE" id="PS00764">
    <property type="entry name" value="ENDONUCLEASE_III_1"/>
    <property type="match status" value="1"/>
</dbReference>
<evidence type="ECO:0000256" key="13">
    <source>
        <dbReference type="ARBA" id="ARBA00023295"/>
    </source>
</evidence>
<evidence type="ECO:0000256" key="8">
    <source>
        <dbReference type="ARBA" id="ARBA00022763"/>
    </source>
</evidence>
<dbReference type="CDD" id="cd00056">
    <property type="entry name" value="ENDO3c"/>
    <property type="match status" value="1"/>
</dbReference>
<evidence type="ECO:0000313" key="16">
    <source>
        <dbReference type="EMBL" id="MBB5185505.1"/>
    </source>
</evidence>
<comment type="similarity">
    <text evidence="3 14">Belongs to the Nth/MutY family.</text>
</comment>
<evidence type="ECO:0000256" key="10">
    <source>
        <dbReference type="ARBA" id="ARBA00023004"/>
    </source>
</evidence>
<protein>
    <recommendedName>
        <fullName evidence="5 14">Adenine DNA glycosylase</fullName>
        <ecNumber evidence="4 14">3.2.2.31</ecNumber>
    </recommendedName>
</protein>
<evidence type="ECO:0000256" key="1">
    <source>
        <dbReference type="ARBA" id="ARBA00000843"/>
    </source>
</evidence>
<dbReference type="InterPro" id="IPR015797">
    <property type="entry name" value="NUDIX_hydrolase-like_dom_sf"/>
</dbReference>
<dbReference type="InterPro" id="IPR003651">
    <property type="entry name" value="Endonuclease3_FeS-loop_motif"/>
</dbReference>
<evidence type="ECO:0000256" key="14">
    <source>
        <dbReference type="RuleBase" id="RU365096"/>
    </source>
</evidence>
<dbReference type="RefSeq" id="WP_183376522.1">
    <property type="nucleotide sequence ID" value="NZ_CAWVLV010000048.1"/>
</dbReference>
<dbReference type="PANTHER" id="PTHR42944">
    <property type="entry name" value="ADENINE DNA GLYCOSYLASE"/>
    <property type="match status" value="1"/>
</dbReference>